<organism evidence="14 15">
    <name type="scientific">Luteimonas endophytica</name>
    <dbReference type="NCBI Taxonomy" id="3042023"/>
    <lineage>
        <taxon>Bacteria</taxon>
        <taxon>Pseudomonadati</taxon>
        <taxon>Pseudomonadota</taxon>
        <taxon>Gammaproteobacteria</taxon>
        <taxon>Lysobacterales</taxon>
        <taxon>Lysobacteraceae</taxon>
        <taxon>Luteimonas</taxon>
    </lineage>
</organism>
<evidence type="ECO:0000256" key="7">
    <source>
        <dbReference type="ARBA" id="ARBA00023065"/>
    </source>
</evidence>
<keyword evidence="9 11" id="KW-0472">Membrane</keyword>
<evidence type="ECO:0000256" key="6">
    <source>
        <dbReference type="ARBA" id="ARBA00023004"/>
    </source>
</evidence>
<protein>
    <submittedName>
        <fullName evidence="14">TonB-dependent receptor</fullName>
    </submittedName>
</protein>
<keyword evidence="12" id="KW-0732">Signal</keyword>
<evidence type="ECO:0000256" key="5">
    <source>
        <dbReference type="ARBA" id="ARBA00022692"/>
    </source>
</evidence>
<name>A0ABT6J927_9GAMM</name>
<keyword evidence="6" id="KW-0408">Iron</keyword>
<feature type="chain" id="PRO_5045054251" evidence="12">
    <location>
        <begin position="30"/>
        <end position="814"/>
    </location>
</feature>
<sequence>MSLHRNGRVERRALASALAMALAAGTASAQEPQLDAAQLPPAAEDEATTLDRVLVTARKRTENIMEVPMNITVISATELNDRNVANVQDIYRTIAGGSSPTGELILRGLVGGNTTTPGTTSQFVDGIPFDFGNVFDVEQVEVLRGPQGTLWGSNAIGGTVQIRTRAPQFNDFELYSTLVAEDEKNVSGTRSRTQAGINIPLVDDTLAMRIAASVSDSPGKIVNAYTGNAYESENEFIRTQLRWAPTEDLDINFGHIWTATDTRGTVNADRSIAGYYTVPTLTENPDSPWGYDVEFGEIDCPAGAERPACRAPTPLVDSDPKFTVWELMDGWSRDTTNLFSLKMDHGDLFGIASAHYVGSYRKNFSNSLDNWSRLDLDDMARTWIVNRSSNQRTTHELRFQNLESLGGLDWTVGFFQDRAWQGYNPNEQWQYHDTDPRSIAIFSAWNDYFAYGFNDLGIDNIAELGQALYGNPGINYNLTTLHDYTKEQAAFGELSYLIETGIGRFELTGGIRYFDFEGSTAFRRSGIWFGTNGDSPYFDEASSGGESGNRKKFGVSYMPNAETNIYALYSEGYRPGGNNAPLPTSCLEDDFAGAYQSRYNSDLIDNHELGVKAAMFDRRLRVSSAIYRIDWSETWAEVYMPSCGFSYTTNTPGQSAKSQGLEFESSLALGESTMVTVNYGYTDTEMTAANEALGSEPGDKMTMVPRYNAYLALDQGFRVFGRDAFARVDLAAYGEFKSHFNTRPEDVAPAYQTVNLSGRLHLNDNAVVSVHVKNLFNEDYLTYRSARSRTSSRSALYERYGAERSVGVRFDYSF</sequence>
<keyword evidence="10 11" id="KW-0998">Cell outer membrane</keyword>
<keyword evidence="7" id="KW-0406">Ion transport</keyword>
<dbReference type="SUPFAM" id="SSF56935">
    <property type="entry name" value="Porins"/>
    <property type="match status" value="1"/>
</dbReference>
<keyword evidence="3 11" id="KW-1134">Transmembrane beta strand</keyword>
<evidence type="ECO:0000256" key="12">
    <source>
        <dbReference type="SAM" id="SignalP"/>
    </source>
</evidence>
<keyword evidence="15" id="KW-1185">Reference proteome</keyword>
<keyword evidence="4" id="KW-0410">Iron transport</keyword>
<evidence type="ECO:0000256" key="4">
    <source>
        <dbReference type="ARBA" id="ARBA00022496"/>
    </source>
</evidence>
<feature type="signal peptide" evidence="12">
    <location>
        <begin position="1"/>
        <end position="29"/>
    </location>
</feature>
<dbReference type="InterPro" id="IPR012910">
    <property type="entry name" value="Plug_dom"/>
</dbReference>
<evidence type="ECO:0000256" key="11">
    <source>
        <dbReference type="PROSITE-ProRule" id="PRU01360"/>
    </source>
</evidence>
<dbReference type="Proteomes" id="UP001156940">
    <property type="component" value="Unassembled WGS sequence"/>
</dbReference>
<evidence type="ECO:0000256" key="1">
    <source>
        <dbReference type="ARBA" id="ARBA00004571"/>
    </source>
</evidence>
<proteinExistence type="inferred from homology"/>
<evidence type="ECO:0000313" key="15">
    <source>
        <dbReference type="Proteomes" id="UP001156940"/>
    </source>
</evidence>
<keyword evidence="14" id="KW-0675">Receptor</keyword>
<dbReference type="EMBL" id="JARXRM010000031">
    <property type="protein sequence ID" value="MDH5823326.1"/>
    <property type="molecule type" value="Genomic_DNA"/>
</dbReference>
<gene>
    <name evidence="14" type="ORF">QFW77_10055</name>
</gene>
<keyword evidence="8" id="KW-0798">TonB box</keyword>
<evidence type="ECO:0000256" key="3">
    <source>
        <dbReference type="ARBA" id="ARBA00022452"/>
    </source>
</evidence>
<reference evidence="14 15" key="1">
    <citation type="submission" date="2023-04" db="EMBL/GenBank/DDBJ databases">
        <title>Luteimonas endophyticus RD2P54.</title>
        <authorList>
            <person name="Sun J.-Q."/>
        </authorList>
    </citation>
    <scope>NUCLEOTIDE SEQUENCE [LARGE SCALE GENOMIC DNA]</scope>
    <source>
        <strain evidence="14 15">RD2P54</strain>
    </source>
</reference>
<comment type="caution">
    <text evidence="14">The sequence shown here is derived from an EMBL/GenBank/DDBJ whole genome shotgun (WGS) entry which is preliminary data.</text>
</comment>
<comment type="similarity">
    <text evidence="11">Belongs to the TonB-dependent receptor family.</text>
</comment>
<evidence type="ECO:0000256" key="10">
    <source>
        <dbReference type="ARBA" id="ARBA00023237"/>
    </source>
</evidence>
<evidence type="ECO:0000259" key="13">
    <source>
        <dbReference type="Pfam" id="PF07715"/>
    </source>
</evidence>
<feature type="domain" description="TonB-dependent receptor plug" evidence="13">
    <location>
        <begin position="64"/>
        <end position="159"/>
    </location>
</feature>
<dbReference type="PANTHER" id="PTHR32552">
    <property type="entry name" value="FERRICHROME IRON RECEPTOR-RELATED"/>
    <property type="match status" value="1"/>
</dbReference>
<keyword evidence="2 11" id="KW-0813">Transport</keyword>
<evidence type="ECO:0000256" key="2">
    <source>
        <dbReference type="ARBA" id="ARBA00022448"/>
    </source>
</evidence>
<accession>A0ABT6J927</accession>
<dbReference type="PROSITE" id="PS52016">
    <property type="entry name" value="TONB_DEPENDENT_REC_3"/>
    <property type="match status" value="1"/>
</dbReference>
<dbReference type="InterPro" id="IPR039426">
    <property type="entry name" value="TonB-dep_rcpt-like"/>
</dbReference>
<evidence type="ECO:0000256" key="8">
    <source>
        <dbReference type="ARBA" id="ARBA00023077"/>
    </source>
</evidence>
<dbReference type="PANTHER" id="PTHR32552:SF81">
    <property type="entry name" value="TONB-DEPENDENT OUTER MEMBRANE RECEPTOR"/>
    <property type="match status" value="1"/>
</dbReference>
<evidence type="ECO:0000313" key="14">
    <source>
        <dbReference type="EMBL" id="MDH5823326.1"/>
    </source>
</evidence>
<dbReference type="RefSeq" id="WP_280574486.1">
    <property type="nucleotide sequence ID" value="NZ_JARXRM010000031.1"/>
</dbReference>
<dbReference type="InterPro" id="IPR036942">
    <property type="entry name" value="Beta-barrel_TonB_sf"/>
</dbReference>
<keyword evidence="5 11" id="KW-0812">Transmembrane</keyword>
<comment type="subcellular location">
    <subcellularLocation>
        <location evidence="1 11">Cell outer membrane</location>
        <topology evidence="1 11">Multi-pass membrane protein</topology>
    </subcellularLocation>
</comment>
<dbReference type="Pfam" id="PF07715">
    <property type="entry name" value="Plug"/>
    <property type="match status" value="1"/>
</dbReference>
<dbReference type="Gene3D" id="2.40.170.20">
    <property type="entry name" value="TonB-dependent receptor, beta-barrel domain"/>
    <property type="match status" value="1"/>
</dbReference>
<evidence type="ECO:0000256" key="9">
    <source>
        <dbReference type="ARBA" id="ARBA00023136"/>
    </source>
</evidence>